<dbReference type="InterPro" id="IPR035919">
    <property type="entry name" value="EAL_sf"/>
</dbReference>
<reference evidence="3" key="1">
    <citation type="submission" date="2022-08" db="EMBL/GenBank/DDBJ databases">
        <title>Draft genome sequence of Lysinibacillus sp. strain KH24.</title>
        <authorList>
            <person name="Kanbe H."/>
            <person name="Itoh H."/>
        </authorList>
    </citation>
    <scope>NUCLEOTIDE SEQUENCE</scope>
    <source>
        <strain evidence="3">KH24</strain>
    </source>
</reference>
<dbReference type="PANTHER" id="PTHR33121">
    <property type="entry name" value="CYCLIC DI-GMP PHOSPHODIESTERASE PDEF"/>
    <property type="match status" value="1"/>
</dbReference>
<dbReference type="InterPro" id="IPR050706">
    <property type="entry name" value="Cyclic-di-GMP_PDE-like"/>
</dbReference>
<sequence>MITNSLEIQNEMLLKAICNLAENSKKGYVIFDATNNYNIVACNNYFCILTNMEHSQIINQDYFELLFQEEQVATLEMIKQKIHSGVMVQAKLYHDRLEKSAFWAEVQALPFQNATNTTTYVLAFVENVTYYHIEDFLIRLEKEMYEAIEKDSPFYTKLKAICNGLDEFFAPNIVSTILIELEEDQLRVFTGDNCYTDISKSCAKTAFYEKVFNEENVIQVNCWDELDIPLEHKLFAQVAQSKTGWFIPIHNQQQQTIGFFSIYCTEQMDNPNLFEKVFRKIGDLVALAIVYEKTQQKIWNLAYLDTPTGLPNRYSLFEQIDSLYGQGDVKIVLPSEFHQIVELYGRSVGDDLLKQIAQRLQENEGEHNEYIARFTSSALIILTMTTDKNLTNYDRRIRHIVRQPFILAGKQVYITIKTGVAYYNEEISVKDAIRFADNAVSSAVKKPGTHVEIFTQQRNDMLEEQMMVLNYLSEALENKEISVNLQPKVHLQTGEIHSIEALARWVSPKLGFVSPAMFIPVAESAGKVRDIDNQILEKVLEWLAERQRLGKKLMKVAINISPTHFYHEGFVEDTLAMIHKYNIDPSYIIVEVTESVGLVDFQTAFAIIQKLTEQGITTSVDDFGTGFSSLSYLQRLPFSELKIDRSFLNTIDDAATLAIVRSIVQLALNLEMTSVAEGIENEEQVEILRALGCKVGQGYFYYKPMMPEQLNEILDMQEASLN</sequence>
<proteinExistence type="predicted"/>
<evidence type="ECO:0000259" key="1">
    <source>
        <dbReference type="PROSITE" id="PS50883"/>
    </source>
</evidence>
<accession>A0ABQ5NI22</accession>
<dbReference type="InterPro" id="IPR029787">
    <property type="entry name" value="Nucleotide_cyclase"/>
</dbReference>
<feature type="domain" description="EAL" evidence="1">
    <location>
        <begin position="465"/>
        <end position="718"/>
    </location>
</feature>
<dbReference type="SUPFAM" id="SSF141868">
    <property type="entry name" value="EAL domain-like"/>
    <property type="match status" value="1"/>
</dbReference>
<protein>
    <submittedName>
        <fullName evidence="3">Bifunctional diguanylate cyclase/phosphodiesterase</fullName>
    </submittedName>
</protein>
<dbReference type="PROSITE" id="PS50887">
    <property type="entry name" value="GGDEF"/>
    <property type="match status" value="1"/>
</dbReference>
<evidence type="ECO:0000313" key="4">
    <source>
        <dbReference type="Proteomes" id="UP001065593"/>
    </source>
</evidence>
<dbReference type="EMBL" id="BRZA01000001">
    <property type="protein sequence ID" value="GLC87929.1"/>
    <property type="molecule type" value="Genomic_DNA"/>
</dbReference>
<dbReference type="CDD" id="cd00130">
    <property type="entry name" value="PAS"/>
    <property type="match status" value="1"/>
</dbReference>
<dbReference type="InterPro" id="IPR000014">
    <property type="entry name" value="PAS"/>
</dbReference>
<dbReference type="SMART" id="SM00267">
    <property type="entry name" value="GGDEF"/>
    <property type="match status" value="1"/>
</dbReference>
<organism evidence="3 4">
    <name type="scientific">Lysinibacillus piscis</name>
    <dbReference type="NCBI Taxonomy" id="2518931"/>
    <lineage>
        <taxon>Bacteria</taxon>
        <taxon>Bacillati</taxon>
        <taxon>Bacillota</taxon>
        <taxon>Bacilli</taxon>
        <taxon>Bacillales</taxon>
        <taxon>Bacillaceae</taxon>
        <taxon>Lysinibacillus</taxon>
    </lineage>
</organism>
<dbReference type="Proteomes" id="UP001065593">
    <property type="component" value="Unassembled WGS sequence"/>
</dbReference>
<evidence type="ECO:0000313" key="3">
    <source>
        <dbReference type="EMBL" id="GLC87929.1"/>
    </source>
</evidence>
<dbReference type="SMART" id="SM00052">
    <property type="entry name" value="EAL"/>
    <property type="match status" value="1"/>
</dbReference>
<dbReference type="PROSITE" id="PS50883">
    <property type="entry name" value="EAL"/>
    <property type="match status" value="1"/>
</dbReference>
<dbReference type="Gene3D" id="3.30.450.20">
    <property type="entry name" value="PAS domain"/>
    <property type="match status" value="1"/>
</dbReference>
<dbReference type="RefSeq" id="WP_264987643.1">
    <property type="nucleotide sequence ID" value="NZ_BRZA01000001.1"/>
</dbReference>
<dbReference type="InterPro" id="IPR035965">
    <property type="entry name" value="PAS-like_dom_sf"/>
</dbReference>
<name>A0ABQ5NI22_9BACI</name>
<dbReference type="SUPFAM" id="SSF55073">
    <property type="entry name" value="Nucleotide cyclase"/>
    <property type="match status" value="1"/>
</dbReference>
<dbReference type="InterPro" id="IPR043128">
    <property type="entry name" value="Rev_trsase/Diguanyl_cyclase"/>
</dbReference>
<evidence type="ECO:0000259" key="2">
    <source>
        <dbReference type="PROSITE" id="PS50887"/>
    </source>
</evidence>
<dbReference type="Gene3D" id="3.20.20.450">
    <property type="entry name" value="EAL domain"/>
    <property type="match status" value="1"/>
</dbReference>
<dbReference type="PANTHER" id="PTHR33121:SF70">
    <property type="entry name" value="SIGNALING PROTEIN YKOW"/>
    <property type="match status" value="1"/>
</dbReference>
<dbReference type="Gene3D" id="3.30.70.270">
    <property type="match status" value="1"/>
</dbReference>
<keyword evidence="4" id="KW-1185">Reference proteome</keyword>
<feature type="domain" description="GGDEF" evidence="2">
    <location>
        <begin position="325"/>
        <end position="457"/>
    </location>
</feature>
<dbReference type="InterPro" id="IPR001633">
    <property type="entry name" value="EAL_dom"/>
</dbReference>
<dbReference type="InterPro" id="IPR000160">
    <property type="entry name" value="GGDEF_dom"/>
</dbReference>
<dbReference type="Pfam" id="PF00990">
    <property type="entry name" value="GGDEF"/>
    <property type="match status" value="1"/>
</dbReference>
<dbReference type="NCBIfam" id="TIGR00229">
    <property type="entry name" value="sensory_box"/>
    <property type="match status" value="1"/>
</dbReference>
<dbReference type="CDD" id="cd01949">
    <property type="entry name" value="GGDEF"/>
    <property type="match status" value="1"/>
</dbReference>
<dbReference type="Pfam" id="PF00563">
    <property type="entry name" value="EAL"/>
    <property type="match status" value="1"/>
</dbReference>
<dbReference type="CDD" id="cd01948">
    <property type="entry name" value="EAL"/>
    <property type="match status" value="1"/>
</dbReference>
<gene>
    <name evidence="3" type="ORF">LYSBPC_10560</name>
</gene>
<comment type="caution">
    <text evidence="3">The sequence shown here is derived from an EMBL/GenBank/DDBJ whole genome shotgun (WGS) entry which is preliminary data.</text>
</comment>
<dbReference type="SUPFAM" id="SSF55785">
    <property type="entry name" value="PYP-like sensor domain (PAS domain)"/>
    <property type="match status" value="1"/>
</dbReference>
<dbReference type="NCBIfam" id="TIGR00254">
    <property type="entry name" value="GGDEF"/>
    <property type="match status" value="1"/>
</dbReference>
<dbReference type="Pfam" id="PF13426">
    <property type="entry name" value="PAS_9"/>
    <property type="match status" value="1"/>
</dbReference>